<dbReference type="AlphaFoldDB" id="A0A078AUV0"/>
<feature type="compositionally biased region" description="Low complexity" evidence="1">
    <location>
        <begin position="461"/>
        <end position="477"/>
    </location>
</feature>
<dbReference type="EMBL" id="CCKQ01014410">
    <property type="protein sequence ID" value="CDW86170.1"/>
    <property type="molecule type" value="Genomic_DNA"/>
</dbReference>
<reference evidence="2 3" key="1">
    <citation type="submission" date="2014-06" db="EMBL/GenBank/DDBJ databases">
        <authorList>
            <person name="Swart Estienne"/>
        </authorList>
    </citation>
    <scope>NUCLEOTIDE SEQUENCE [LARGE SCALE GENOMIC DNA]</scope>
    <source>
        <strain evidence="2 3">130c</strain>
    </source>
</reference>
<dbReference type="InParanoid" id="A0A078AUV0"/>
<feature type="region of interest" description="Disordered" evidence="1">
    <location>
        <begin position="120"/>
        <end position="154"/>
    </location>
</feature>
<protein>
    <submittedName>
        <fullName evidence="2">Uncharacterized protein</fullName>
    </submittedName>
</protein>
<accession>A0A078AUV0</accession>
<organism evidence="2 3">
    <name type="scientific">Stylonychia lemnae</name>
    <name type="common">Ciliate</name>
    <dbReference type="NCBI Taxonomy" id="5949"/>
    <lineage>
        <taxon>Eukaryota</taxon>
        <taxon>Sar</taxon>
        <taxon>Alveolata</taxon>
        <taxon>Ciliophora</taxon>
        <taxon>Intramacronucleata</taxon>
        <taxon>Spirotrichea</taxon>
        <taxon>Stichotrichia</taxon>
        <taxon>Sporadotrichida</taxon>
        <taxon>Oxytrichidae</taxon>
        <taxon>Stylonychinae</taxon>
        <taxon>Stylonychia</taxon>
    </lineage>
</organism>
<feature type="region of interest" description="Disordered" evidence="1">
    <location>
        <begin position="459"/>
        <end position="481"/>
    </location>
</feature>
<feature type="compositionally biased region" description="Polar residues" evidence="1">
    <location>
        <begin position="192"/>
        <end position="223"/>
    </location>
</feature>
<gene>
    <name evidence="2" type="primary">Contig4970.g5309</name>
    <name evidence="2" type="ORF">STYLEM_15261</name>
</gene>
<feature type="compositionally biased region" description="Basic and acidic residues" evidence="1">
    <location>
        <begin position="123"/>
        <end position="133"/>
    </location>
</feature>
<keyword evidence="3" id="KW-1185">Reference proteome</keyword>
<feature type="region of interest" description="Disordered" evidence="1">
    <location>
        <begin position="185"/>
        <end position="223"/>
    </location>
</feature>
<evidence type="ECO:0000313" key="2">
    <source>
        <dbReference type="EMBL" id="CDW86170.1"/>
    </source>
</evidence>
<sequence length="634" mass="73219">MNNQISQFHLQIQPQQQTLTPNLNIKSKFLHNSRKIIAYHNNNDQNFDNSASSKGSSNEIILFEGKRRAQKDQQELKNYPSYYNKNTTSQIRFKNDNFNDHLIDKSASPDHKISVTMVDEENNVDHQRLRNHDLSSGGGSGESKEPGSSEGKISLQTKILNKLRNRNKEIISQLNPHYFAIYHNNNNQENNSSPYMNSNGSEITLRNQNSHSQSNAYSLSGSSPPIHDYQNQTDYTPSLNLSESMNQDELQLSISNQQLQQQYKELKYQHHQIKHKINQIDRNTIRNQSPDEIMIQDFSIQTQSNPQNQNSSEMVSDFTVERSPEVVNKEVNPYSDQQDLNVSNLSSQKQQASPLKQISNQKLALFQKSVSQISKKNFDFDLLQSAHGFNFKNLSSNFQVNITRNMLRHSSCQTSTLNTIVQKEKLSTNSIYGMDQQPDKPEFIFKKSRPTFIINKRSAFSNKSNNSSHQQSSLNRNPLNTRLEDLSKERLDDKKTREAIYEINGIIDKISLNRDLSQQNNQINNGQKLELWNQQPTVNDNNSHQSPLNPVLKQTTRQKFLRISDLFVEKEAIVFQRKNQQDRDQTDSQTQFNVQRVVYNKNQRESENFVSKKVTQSLISMNNTITNTSTNLLR</sequence>
<dbReference type="Proteomes" id="UP000039865">
    <property type="component" value="Unassembled WGS sequence"/>
</dbReference>
<proteinExistence type="predicted"/>
<name>A0A078AUV0_STYLE</name>
<evidence type="ECO:0000256" key="1">
    <source>
        <dbReference type="SAM" id="MobiDB-lite"/>
    </source>
</evidence>
<evidence type="ECO:0000313" key="3">
    <source>
        <dbReference type="Proteomes" id="UP000039865"/>
    </source>
</evidence>